<proteinExistence type="predicted"/>
<gene>
    <name evidence="1" type="ORF">SAMN06295987_104267</name>
</gene>
<dbReference type="Proteomes" id="UP000190989">
    <property type="component" value="Unassembled WGS sequence"/>
</dbReference>
<dbReference type="STRING" id="428990.SAMN06295987_104267"/>
<dbReference type="EMBL" id="FVZE01000004">
    <property type="protein sequence ID" value="SLK03620.1"/>
    <property type="molecule type" value="Genomic_DNA"/>
</dbReference>
<accession>A0A1U6I6H0</accession>
<reference evidence="2" key="1">
    <citation type="submission" date="2017-02" db="EMBL/GenBank/DDBJ databases">
        <authorList>
            <person name="Varghese N."/>
            <person name="Submissions S."/>
        </authorList>
    </citation>
    <scope>NUCLEOTIDE SEQUENCE [LARGE SCALE GENOMIC DNA]</scope>
    <source>
        <strain evidence="2">SM117</strain>
    </source>
</reference>
<dbReference type="AlphaFoldDB" id="A0A1U6I6H0"/>
<organism evidence="1 2">
    <name type="scientific">Novosphingobium mathurense</name>
    <dbReference type="NCBI Taxonomy" id="428990"/>
    <lineage>
        <taxon>Bacteria</taxon>
        <taxon>Pseudomonadati</taxon>
        <taxon>Pseudomonadota</taxon>
        <taxon>Alphaproteobacteria</taxon>
        <taxon>Sphingomonadales</taxon>
        <taxon>Sphingomonadaceae</taxon>
        <taxon>Novosphingobium</taxon>
    </lineage>
</organism>
<sequence length="93" mass="10961">MGTCQTCQWWQRNEARDLVAAFEADPRPRISGPLDLLRWAWDSDQFKTPPSDFEMKYMHNPNPKFGYCRRMPKAIRKQEDDFCGEFTPTEGNT</sequence>
<name>A0A1U6I6H0_9SPHN</name>
<protein>
    <submittedName>
        <fullName evidence="1">Uncharacterized protein</fullName>
    </submittedName>
</protein>
<keyword evidence="2" id="KW-1185">Reference proteome</keyword>
<evidence type="ECO:0000313" key="1">
    <source>
        <dbReference type="EMBL" id="SLK03620.1"/>
    </source>
</evidence>
<evidence type="ECO:0000313" key="2">
    <source>
        <dbReference type="Proteomes" id="UP000190989"/>
    </source>
</evidence>